<gene>
    <name evidence="1" type="ordered locus">NP_3858A</name>
</gene>
<reference evidence="1 2" key="1">
    <citation type="journal article" date="2005" name="Genome Res.">
        <title>Living with two extremes: conclusions from the genome sequence of Natronomonas pharaonis.</title>
        <authorList>
            <person name="Falb M."/>
            <person name="Pfeiffer F."/>
            <person name="Palm P."/>
            <person name="Rodewald K."/>
            <person name="Hickmann V."/>
            <person name="Tittor J."/>
            <person name="Oesterhelt D."/>
        </authorList>
    </citation>
    <scope>NUCLEOTIDE SEQUENCE [LARGE SCALE GENOMIC DNA]</scope>
    <source>
        <strain evidence="2">ATCC 35678 / DSM 2160 / CIP 103997 / JCM 8858 / NBRC 14720 / NCIMB 2260 / Gabara</strain>
    </source>
</reference>
<proteinExistence type="predicted"/>
<dbReference type="eggNOG" id="arCOG03847">
    <property type="taxonomic scope" value="Archaea"/>
</dbReference>
<name>A0A1U7EXU6_NATPD</name>
<keyword evidence="2" id="KW-1185">Reference proteome</keyword>
<dbReference type="KEGG" id="nph:NP_3858A"/>
<dbReference type="OrthoDB" id="258845at2157"/>
<dbReference type="Gene3D" id="3.40.50.10770">
    <property type="entry name" value="Hypothetical protein VC1899 like domain (Restriction endonuclease-like)"/>
    <property type="match status" value="1"/>
</dbReference>
<dbReference type="RefSeq" id="WP_011323637.1">
    <property type="nucleotide sequence ID" value="NC_007426.1"/>
</dbReference>
<evidence type="ECO:0000313" key="2">
    <source>
        <dbReference type="Proteomes" id="UP000002698"/>
    </source>
</evidence>
<dbReference type="HOGENOM" id="CLU_1718286_0_0_2"/>
<sequence length="163" mass="17929">MDHVWISSGSTTIEAMVNPIAAACVGDGIDEQFIPDTVYFLNNPGLGDSIDTASNLTRTILEQHGVAEPEIRIGTIDHETEFDAIVSHFRGAIEAAQDADAEIAVDVTPGRKFMSVIAFNAGTTFDVDHIFYFYLKSSKYYSRIYPDIPKPAAELYDFTEVLS</sequence>
<protein>
    <submittedName>
        <fullName evidence="1">Uncharacterized protein</fullName>
    </submittedName>
</protein>
<dbReference type="STRING" id="348780.NP_3858A"/>
<organism evidence="1 2">
    <name type="scientific">Natronomonas pharaonis (strain ATCC 35678 / DSM 2160 / CIP 103997 / JCM 8858 / NBRC 14720 / NCIMB 2260 / Gabara)</name>
    <name type="common">Halobacterium pharaonis</name>
    <dbReference type="NCBI Taxonomy" id="348780"/>
    <lineage>
        <taxon>Archaea</taxon>
        <taxon>Methanobacteriati</taxon>
        <taxon>Methanobacteriota</taxon>
        <taxon>Stenosarchaea group</taxon>
        <taxon>Halobacteria</taxon>
        <taxon>Halobacteriales</taxon>
        <taxon>Natronomonadaceae</taxon>
        <taxon>Natronomonas</taxon>
    </lineage>
</organism>
<dbReference type="Proteomes" id="UP000002698">
    <property type="component" value="Chromosome"/>
</dbReference>
<dbReference type="GeneID" id="3701890"/>
<dbReference type="EnsemblBacteria" id="CAI50020">
    <property type="protein sequence ID" value="CAI50020"/>
    <property type="gene ID" value="NP_3858A"/>
</dbReference>
<dbReference type="EMBL" id="CR936257">
    <property type="protein sequence ID" value="CAI50020.1"/>
    <property type="molecule type" value="Genomic_DNA"/>
</dbReference>
<evidence type="ECO:0000313" key="1">
    <source>
        <dbReference type="EMBL" id="CAI50020.1"/>
    </source>
</evidence>
<accession>A0A1U7EXU6</accession>
<dbReference type="AlphaFoldDB" id="A0A1U7EXU6"/>